<feature type="compositionally biased region" description="Basic and acidic residues" evidence="1">
    <location>
        <begin position="73"/>
        <end position="83"/>
    </location>
</feature>
<feature type="region of interest" description="Disordered" evidence="1">
    <location>
        <begin position="119"/>
        <end position="141"/>
    </location>
</feature>
<feature type="compositionally biased region" description="Polar residues" evidence="1">
    <location>
        <begin position="282"/>
        <end position="303"/>
    </location>
</feature>
<gene>
    <name evidence="2" type="ORF">K402DRAFT_393960</name>
</gene>
<keyword evidence="3" id="KW-1185">Reference proteome</keyword>
<feature type="compositionally biased region" description="Polar residues" evidence="1">
    <location>
        <begin position="179"/>
        <end position="189"/>
    </location>
</feature>
<dbReference type="EMBL" id="ML977158">
    <property type="protein sequence ID" value="KAF1986102.1"/>
    <property type="molecule type" value="Genomic_DNA"/>
</dbReference>
<feature type="compositionally biased region" description="Basic and acidic residues" evidence="1">
    <location>
        <begin position="248"/>
        <end position="264"/>
    </location>
</feature>
<sequence length="528" mass="59103">MELLVHISARTSRKNDDQYKAFAAAYHDFEPSNTTHVLESDEQQQHGPKKCQNGGVHPENDSKIHPSGNHFHGPNEQDERLVDDLNPSDFSTVVLTERPNGEEPVVFRTPMHLLEEMQTSWKKRQRSPPASSGRPLKKHHGTDIRQEMFLDDTQQAAAALESQLWGSFESENLDGLEQGTRQPGLQSTPEARIVRPSTPHSPHRPLASNEAAMKIPSTPIRSAMDDSNNSLLPRSYGLLESDPPESQARSHLDDEHVEVRDWADTSHLQTPSRDREVIQATPLPSSPKTYWSSFRSIEQTPFRPSTEAGPSSIKPVEQTRRAVVQETSPRIQESPVAHSDIRHETSSDVSAGSSPDVRDLSHLPRFTEAPPPKTSTARISVMPSRVTPSLAKIAVSLDQDKRFQPVSTTRELGPDDYGYWKVQTQSWDMDIQSSFWQELAKTIESGICGWAIIARRDGKGLAHPKSKGSEKIFQGLGTVILRCCGEIAKHMYYLMYSLSNGRIRYVGAQWFDTDGELVVQMPSSRRSS</sequence>
<name>A0A6G1GZ67_9PEZI</name>
<evidence type="ECO:0000256" key="1">
    <source>
        <dbReference type="SAM" id="MobiDB-lite"/>
    </source>
</evidence>
<organism evidence="2 3">
    <name type="scientific">Aulographum hederae CBS 113979</name>
    <dbReference type="NCBI Taxonomy" id="1176131"/>
    <lineage>
        <taxon>Eukaryota</taxon>
        <taxon>Fungi</taxon>
        <taxon>Dikarya</taxon>
        <taxon>Ascomycota</taxon>
        <taxon>Pezizomycotina</taxon>
        <taxon>Dothideomycetes</taxon>
        <taxon>Pleosporomycetidae</taxon>
        <taxon>Aulographales</taxon>
        <taxon>Aulographaceae</taxon>
    </lineage>
</organism>
<reference evidence="2" key="1">
    <citation type="journal article" date="2020" name="Stud. Mycol.">
        <title>101 Dothideomycetes genomes: a test case for predicting lifestyles and emergence of pathogens.</title>
        <authorList>
            <person name="Haridas S."/>
            <person name="Albert R."/>
            <person name="Binder M."/>
            <person name="Bloem J."/>
            <person name="Labutti K."/>
            <person name="Salamov A."/>
            <person name="Andreopoulos B."/>
            <person name="Baker S."/>
            <person name="Barry K."/>
            <person name="Bills G."/>
            <person name="Bluhm B."/>
            <person name="Cannon C."/>
            <person name="Castanera R."/>
            <person name="Culley D."/>
            <person name="Daum C."/>
            <person name="Ezra D."/>
            <person name="Gonzalez J."/>
            <person name="Henrissat B."/>
            <person name="Kuo A."/>
            <person name="Liang C."/>
            <person name="Lipzen A."/>
            <person name="Lutzoni F."/>
            <person name="Magnuson J."/>
            <person name="Mondo S."/>
            <person name="Nolan M."/>
            <person name="Ohm R."/>
            <person name="Pangilinan J."/>
            <person name="Park H.-J."/>
            <person name="Ramirez L."/>
            <person name="Alfaro M."/>
            <person name="Sun H."/>
            <person name="Tritt A."/>
            <person name="Yoshinaga Y."/>
            <person name="Zwiers L.-H."/>
            <person name="Turgeon B."/>
            <person name="Goodwin S."/>
            <person name="Spatafora J."/>
            <person name="Crous P."/>
            <person name="Grigoriev I."/>
        </authorList>
    </citation>
    <scope>NUCLEOTIDE SEQUENCE</scope>
    <source>
        <strain evidence="2">CBS 113979</strain>
    </source>
</reference>
<accession>A0A6G1GZ67</accession>
<feature type="region of interest" description="Disordered" evidence="1">
    <location>
        <begin position="33"/>
        <end position="83"/>
    </location>
</feature>
<evidence type="ECO:0000313" key="2">
    <source>
        <dbReference type="EMBL" id="KAF1986102.1"/>
    </source>
</evidence>
<protein>
    <submittedName>
        <fullName evidence="2">Uncharacterized protein</fullName>
    </submittedName>
</protein>
<dbReference type="AlphaFoldDB" id="A0A6G1GZ67"/>
<dbReference type="Proteomes" id="UP000800041">
    <property type="component" value="Unassembled WGS sequence"/>
</dbReference>
<feature type="region of interest" description="Disordered" evidence="1">
    <location>
        <begin position="174"/>
        <end position="377"/>
    </location>
</feature>
<evidence type="ECO:0000313" key="3">
    <source>
        <dbReference type="Proteomes" id="UP000800041"/>
    </source>
</evidence>
<proteinExistence type="predicted"/>
<dbReference type="OrthoDB" id="5395975at2759"/>